<evidence type="ECO:0000313" key="3">
    <source>
        <dbReference type="Proteomes" id="UP000184546"/>
    </source>
</evidence>
<dbReference type="GeneID" id="30969564"/>
<feature type="compositionally biased region" description="Polar residues" evidence="1">
    <location>
        <begin position="15"/>
        <end position="49"/>
    </location>
</feature>
<organism evidence="2 3">
    <name type="scientific">Aspergillus aculeatus (strain ATCC 16872 / CBS 172.66 / WB 5094)</name>
    <dbReference type="NCBI Taxonomy" id="690307"/>
    <lineage>
        <taxon>Eukaryota</taxon>
        <taxon>Fungi</taxon>
        <taxon>Dikarya</taxon>
        <taxon>Ascomycota</taxon>
        <taxon>Pezizomycotina</taxon>
        <taxon>Eurotiomycetes</taxon>
        <taxon>Eurotiomycetidae</taxon>
        <taxon>Eurotiales</taxon>
        <taxon>Aspergillaceae</taxon>
        <taxon>Aspergillus</taxon>
        <taxon>Aspergillus subgen. Circumdati</taxon>
    </lineage>
</organism>
<protein>
    <submittedName>
        <fullName evidence="2">Uncharacterized protein</fullName>
    </submittedName>
</protein>
<dbReference type="Proteomes" id="UP000184546">
    <property type="component" value="Unassembled WGS sequence"/>
</dbReference>
<gene>
    <name evidence="2" type="ORF">ASPACDRAFT_113836</name>
</gene>
<dbReference type="AlphaFoldDB" id="A0A1L9X4D3"/>
<evidence type="ECO:0000313" key="2">
    <source>
        <dbReference type="EMBL" id="OJK03108.1"/>
    </source>
</evidence>
<name>A0A1L9X4D3_ASPA1</name>
<dbReference type="RefSeq" id="XP_020059447.1">
    <property type="nucleotide sequence ID" value="XM_020195750.1"/>
</dbReference>
<sequence length="306" mass="35216">MHLRNRQPKMIRPSVCQSRTIHGKSPPSSYINNKHGMNSHTLKTPSASDDPSCVCHFRYPIRFRKLEAVVCGPETGQIHELHQDETQLDVAFDAVGSRMLINEHYPNPVNRSMSVDVSLILKAKYVQFVNLEGLSDHSLLLTLRIGRTASAVRGNKMILKEKVRGFFECPPYMRLFEDLYKCRWPEKFIQIRLPEKRCKRWKTVALILKAFNQITSENYCQMAGMMMTPRVGGLDARAIQREIKVRKEKGKGPNKVRRQEPVSAKYRVAVSDADKIERVNQAYAVHLMAFINSSPFTPREYIDRLS</sequence>
<evidence type="ECO:0000256" key="1">
    <source>
        <dbReference type="SAM" id="MobiDB-lite"/>
    </source>
</evidence>
<keyword evidence="3" id="KW-1185">Reference proteome</keyword>
<dbReference type="VEuPathDB" id="FungiDB:ASPACDRAFT_113836"/>
<reference evidence="3" key="1">
    <citation type="journal article" date="2017" name="Genome Biol.">
        <title>Comparative genomics reveals high biological diversity and specific adaptations in the industrially and medically important fungal genus Aspergillus.</title>
        <authorList>
            <person name="de Vries R.P."/>
            <person name="Riley R."/>
            <person name="Wiebenga A."/>
            <person name="Aguilar-Osorio G."/>
            <person name="Amillis S."/>
            <person name="Uchima C.A."/>
            <person name="Anderluh G."/>
            <person name="Asadollahi M."/>
            <person name="Askin M."/>
            <person name="Barry K."/>
            <person name="Battaglia E."/>
            <person name="Bayram O."/>
            <person name="Benocci T."/>
            <person name="Braus-Stromeyer S.A."/>
            <person name="Caldana C."/>
            <person name="Canovas D."/>
            <person name="Cerqueira G.C."/>
            <person name="Chen F."/>
            <person name="Chen W."/>
            <person name="Choi C."/>
            <person name="Clum A."/>
            <person name="Dos Santos R.A."/>
            <person name="Damasio A.R."/>
            <person name="Diallinas G."/>
            <person name="Emri T."/>
            <person name="Fekete E."/>
            <person name="Flipphi M."/>
            <person name="Freyberg S."/>
            <person name="Gallo A."/>
            <person name="Gournas C."/>
            <person name="Habgood R."/>
            <person name="Hainaut M."/>
            <person name="Harispe M.L."/>
            <person name="Henrissat B."/>
            <person name="Hilden K.S."/>
            <person name="Hope R."/>
            <person name="Hossain A."/>
            <person name="Karabika E."/>
            <person name="Karaffa L."/>
            <person name="Karanyi Z."/>
            <person name="Krasevec N."/>
            <person name="Kuo A."/>
            <person name="Kusch H."/>
            <person name="LaButti K."/>
            <person name="Lagendijk E.L."/>
            <person name="Lapidus A."/>
            <person name="Levasseur A."/>
            <person name="Lindquist E."/>
            <person name="Lipzen A."/>
            <person name="Logrieco A.F."/>
            <person name="MacCabe A."/>
            <person name="Maekelae M.R."/>
            <person name="Malavazi I."/>
            <person name="Melin P."/>
            <person name="Meyer V."/>
            <person name="Mielnichuk N."/>
            <person name="Miskei M."/>
            <person name="Molnar A.P."/>
            <person name="Mule G."/>
            <person name="Ngan C.Y."/>
            <person name="Orejas M."/>
            <person name="Orosz E."/>
            <person name="Ouedraogo J.P."/>
            <person name="Overkamp K.M."/>
            <person name="Park H.-S."/>
            <person name="Perrone G."/>
            <person name="Piumi F."/>
            <person name="Punt P.J."/>
            <person name="Ram A.F."/>
            <person name="Ramon A."/>
            <person name="Rauscher S."/>
            <person name="Record E."/>
            <person name="Riano-Pachon D.M."/>
            <person name="Robert V."/>
            <person name="Roehrig J."/>
            <person name="Ruller R."/>
            <person name="Salamov A."/>
            <person name="Salih N.S."/>
            <person name="Samson R.A."/>
            <person name="Sandor E."/>
            <person name="Sanguinetti M."/>
            <person name="Schuetze T."/>
            <person name="Sepcic K."/>
            <person name="Shelest E."/>
            <person name="Sherlock G."/>
            <person name="Sophianopoulou V."/>
            <person name="Squina F.M."/>
            <person name="Sun H."/>
            <person name="Susca A."/>
            <person name="Todd R.B."/>
            <person name="Tsang A."/>
            <person name="Unkles S.E."/>
            <person name="van de Wiele N."/>
            <person name="van Rossen-Uffink D."/>
            <person name="Oliveira J.V."/>
            <person name="Vesth T.C."/>
            <person name="Visser J."/>
            <person name="Yu J.-H."/>
            <person name="Zhou M."/>
            <person name="Andersen M.R."/>
            <person name="Archer D.B."/>
            <person name="Baker S.E."/>
            <person name="Benoit I."/>
            <person name="Brakhage A.A."/>
            <person name="Braus G.H."/>
            <person name="Fischer R."/>
            <person name="Frisvad J.C."/>
            <person name="Goldman G.H."/>
            <person name="Houbraken J."/>
            <person name="Oakley B."/>
            <person name="Pocsi I."/>
            <person name="Scazzocchio C."/>
            <person name="Seiboth B."/>
            <person name="vanKuyk P.A."/>
            <person name="Wortman J."/>
            <person name="Dyer P.S."/>
            <person name="Grigoriev I.V."/>
        </authorList>
    </citation>
    <scope>NUCLEOTIDE SEQUENCE [LARGE SCALE GENOMIC DNA]</scope>
    <source>
        <strain evidence="3">ATCC 16872 / CBS 172.66 / WB 5094</strain>
    </source>
</reference>
<proteinExistence type="predicted"/>
<dbReference type="EMBL" id="KV878972">
    <property type="protein sequence ID" value="OJK03108.1"/>
    <property type="molecule type" value="Genomic_DNA"/>
</dbReference>
<dbReference type="OMA" id="NHAYEVH"/>
<accession>A0A1L9X4D3</accession>
<feature type="region of interest" description="Disordered" evidence="1">
    <location>
        <begin position="1"/>
        <end position="49"/>
    </location>
</feature>
<dbReference type="OrthoDB" id="4469984at2759"/>
<dbReference type="STRING" id="690307.A0A1L9X4D3"/>